<accession>A0AAV8SIV9</accession>
<dbReference type="Proteomes" id="UP001159364">
    <property type="component" value="Linkage Group LG10"/>
</dbReference>
<sequence>MGCGISKTALEEIESSVDVKAVPQRSIASDKGGKEEETIYLANNGPKCVSSPSERGFLKWVYVSNDRDKEVDREIRSYDNGQKIVCSSALIAQQLRTRVSEDQAAITKRVDPKTFIEKEILVERLGEEGVGEDKDDNLIREDSLIASPASPSFRVYCVLRGSMSSHDEGGQENACPLLINVHAISI</sequence>
<name>A0AAV8SIV9_9ROSI</name>
<proteinExistence type="predicted"/>
<comment type="caution">
    <text evidence="1">The sequence shown here is derived from an EMBL/GenBank/DDBJ whole genome shotgun (WGS) entry which is preliminary data.</text>
</comment>
<evidence type="ECO:0000313" key="1">
    <source>
        <dbReference type="EMBL" id="KAJ8751970.1"/>
    </source>
</evidence>
<gene>
    <name evidence="1" type="ORF">K2173_000716</name>
</gene>
<evidence type="ECO:0000313" key="2">
    <source>
        <dbReference type="Proteomes" id="UP001159364"/>
    </source>
</evidence>
<reference evidence="1 2" key="1">
    <citation type="submission" date="2021-09" db="EMBL/GenBank/DDBJ databases">
        <title>Genomic insights and catalytic innovation underlie evolution of tropane alkaloids biosynthesis.</title>
        <authorList>
            <person name="Wang Y.-J."/>
            <person name="Tian T."/>
            <person name="Huang J.-P."/>
            <person name="Huang S.-X."/>
        </authorList>
    </citation>
    <scope>NUCLEOTIDE SEQUENCE [LARGE SCALE GENOMIC DNA]</scope>
    <source>
        <strain evidence="1">KIB-2018</strain>
        <tissue evidence="1">Leaf</tissue>
    </source>
</reference>
<dbReference type="AlphaFoldDB" id="A0AAV8SIV9"/>
<dbReference type="EMBL" id="JAIWQS010000010">
    <property type="protein sequence ID" value="KAJ8751970.1"/>
    <property type="molecule type" value="Genomic_DNA"/>
</dbReference>
<protein>
    <submittedName>
        <fullName evidence="1">Uncharacterized protein</fullName>
    </submittedName>
</protein>
<keyword evidence="2" id="KW-1185">Reference proteome</keyword>
<organism evidence="1 2">
    <name type="scientific">Erythroxylum novogranatense</name>
    <dbReference type="NCBI Taxonomy" id="1862640"/>
    <lineage>
        <taxon>Eukaryota</taxon>
        <taxon>Viridiplantae</taxon>
        <taxon>Streptophyta</taxon>
        <taxon>Embryophyta</taxon>
        <taxon>Tracheophyta</taxon>
        <taxon>Spermatophyta</taxon>
        <taxon>Magnoliopsida</taxon>
        <taxon>eudicotyledons</taxon>
        <taxon>Gunneridae</taxon>
        <taxon>Pentapetalae</taxon>
        <taxon>rosids</taxon>
        <taxon>fabids</taxon>
        <taxon>Malpighiales</taxon>
        <taxon>Erythroxylaceae</taxon>
        <taxon>Erythroxylum</taxon>
    </lineage>
</organism>